<evidence type="ECO:0000256" key="3">
    <source>
        <dbReference type="ARBA" id="ARBA00022448"/>
    </source>
</evidence>
<dbReference type="KEGG" id="ske:Sked_15010"/>
<feature type="transmembrane region" description="Helical" evidence="8">
    <location>
        <begin position="122"/>
        <end position="142"/>
    </location>
</feature>
<keyword evidence="5 8" id="KW-0812">Transmembrane</keyword>
<comment type="subcellular location">
    <subcellularLocation>
        <location evidence="1">Cell membrane</location>
        <topology evidence="1">Multi-pass membrane protein</topology>
    </subcellularLocation>
</comment>
<keyword evidence="3" id="KW-0813">Transport</keyword>
<feature type="transmembrane region" description="Helical" evidence="8">
    <location>
        <begin position="36"/>
        <end position="56"/>
    </location>
</feature>
<dbReference type="PANTHER" id="PTHR30252:SF3">
    <property type="entry name" value="PYRUVATE_PROTON SYMPORTER BTST"/>
    <property type="match status" value="1"/>
</dbReference>
<dbReference type="HOGENOM" id="CLU_010531_2_0_11"/>
<dbReference type="RefSeq" id="WP_012866506.1">
    <property type="nucleotide sequence ID" value="NC_013521.1"/>
</dbReference>
<feature type="transmembrane region" description="Helical" evidence="8">
    <location>
        <begin position="148"/>
        <end position="169"/>
    </location>
</feature>
<feature type="transmembrane region" description="Helical" evidence="8">
    <location>
        <begin position="349"/>
        <end position="370"/>
    </location>
</feature>
<feature type="transmembrane region" description="Helical" evidence="8">
    <location>
        <begin position="250"/>
        <end position="269"/>
    </location>
</feature>
<dbReference type="STRING" id="446469.Sked_15010"/>
<evidence type="ECO:0000313" key="10">
    <source>
        <dbReference type="EMBL" id="ACZ21437.1"/>
    </source>
</evidence>
<dbReference type="InterPro" id="IPR051605">
    <property type="entry name" value="CstA"/>
</dbReference>
<dbReference type="AlphaFoldDB" id="D1BFS6"/>
<evidence type="ECO:0000256" key="2">
    <source>
        <dbReference type="ARBA" id="ARBA00007755"/>
    </source>
</evidence>
<feature type="transmembrane region" description="Helical" evidence="8">
    <location>
        <begin position="62"/>
        <end position="81"/>
    </location>
</feature>
<reference evidence="10 11" key="1">
    <citation type="journal article" date="2009" name="Stand. Genomic Sci.">
        <title>Complete genome sequence of Sanguibacter keddieii type strain (ST-74).</title>
        <authorList>
            <person name="Ivanova N."/>
            <person name="Sikorski J."/>
            <person name="Sims D."/>
            <person name="Brettin T."/>
            <person name="Detter J.C."/>
            <person name="Han C."/>
            <person name="Lapidus A."/>
            <person name="Copeland A."/>
            <person name="Glavina Del Rio T."/>
            <person name="Nolan M."/>
            <person name="Chen F."/>
            <person name="Lucas S."/>
            <person name="Tice H."/>
            <person name="Cheng J.F."/>
            <person name="Bruce D."/>
            <person name="Goodwin L."/>
            <person name="Pitluck S."/>
            <person name="Pati A."/>
            <person name="Mavromatis K."/>
            <person name="Chen A."/>
            <person name="Palaniappan K."/>
            <person name="D'haeseleer P."/>
            <person name="Chain P."/>
            <person name="Bristow J."/>
            <person name="Eisen J.A."/>
            <person name="Markowitz V."/>
            <person name="Hugenholtz P."/>
            <person name="Goker M."/>
            <person name="Pukall R."/>
            <person name="Klenk H.P."/>
            <person name="Kyrpides N.C."/>
        </authorList>
    </citation>
    <scope>NUCLEOTIDE SEQUENCE [LARGE SCALE GENOMIC DNA]</scope>
    <source>
        <strain evidence="11">ATCC 51767 / DSM 10542 / NCFB 3025 / ST-74</strain>
    </source>
</reference>
<feature type="transmembrane region" description="Helical" evidence="8">
    <location>
        <begin position="624"/>
        <end position="644"/>
    </location>
</feature>
<dbReference type="GO" id="GO:0005886">
    <property type="term" value="C:plasma membrane"/>
    <property type="evidence" value="ECO:0007669"/>
    <property type="project" value="UniProtKB-SubCell"/>
</dbReference>
<feature type="transmembrane region" description="Helical" evidence="8">
    <location>
        <begin position="694"/>
        <end position="714"/>
    </location>
</feature>
<evidence type="ECO:0000256" key="7">
    <source>
        <dbReference type="ARBA" id="ARBA00023136"/>
    </source>
</evidence>
<sequence length="762" mass="81909">MATSARAPLPDVEVLRTPDGDPVGVVERPRWTPLKVTLWTAVALLGGVAWTMIAVVRGEQVSTIWFIVASLCTYTFAYRFYARFVERRLMRPDDRRATPAERIDDGTDYDPTDRRVLFGHHFAAIAGAGPLVGPVLAAQMGYLPGTMWIIFGVVVAGGVQDMLVLFFSMRRGGRSIGQMARDEIGPVGGAIAMVVVFVMMMIVLAVLALIVVNALAESPWGVFSIGCTIPIALFMGVYLRYVRPGRVTEISVVGFVLLMAAIVGGRYVAESSFGHLFHLSPVTLTWALVIYGFSAAVLPVWLLLTPRDYLSTFMKVGTVLVLAAGIVIVMPAVQMPAVTEFASTGEGPVFSGSLFPFLFITIACGALSGLHATVASGTTPKMVEKESQVRVIGYGGMLMESFVAIMALVAAISLNQGVYFAMNMPEAMTQGTSQGAADAVDALGLVDIAGDPVEVRWETEVDGQTVTLTGAEALDAVASDIGEPSVVSKTGGAPTLAVGMANILHEVVGGKGMMSFWYHFAIMFEALFILTTVDAGTRVARFMLSDSLGTWIPRFRKPSWRLGSWLSTAAVVSAWGSLLMMGVTDPLGGIRTLFPLFGIANQLIAAAALTLVTVMVVRRGYVRWVWIPLVPLVWDVVVTFTASWHKIFSSVPEIGYWAQRALYQERIASGEITGAAELADAHAIVRNTTVQGTLSIVFVLMITALLVTAVRAVWGALREPGTTSSEDPFEASRLFAPSHLVATRAEKEVQAEVVRTTGEVRR</sequence>
<keyword evidence="7 8" id="KW-0472">Membrane</keyword>
<evidence type="ECO:0000313" key="11">
    <source>
        <dbReference type="Proteomes" id="UP000000322"/>
    </source>
</evidence>
<dbReference type="EMBL" id="CP001819">
    <property type="protein sequence ID" value="ACZ21437.1"/>
    <property type="molecule type" value="Genomic_DNA"/>
</dbReference>
<keyword evidence="6 8" id="KW-1133">Transmembrane helix</keyword>
<proteinExistence type="inferred from homology"/>
<evidence type="ECO:0000259" key="9">
    <source>
        <dbReference type="Pfam" id="PF02554"/>
    </source>
</evidence>
<keyword evidence="4" id="KW-1003">Cell membrane</keyword>
<feature type="transmembrane region" description="Helical" evidence="8">
    <location>
        <begin position="316"/>
        <end position="337"/>
    </location>
</feature>
<evidence type="ECO:0000256" key="1">
    <source>
        <dbReference type="ARBA" id="ARBA00004651"/>
    </source>
</evidence>
<dbReference type="Pfam" id="PF02554">
    <property type="entry name" value="CstA"/>
    <property type="match status" value="1"/>
</dbReference>
<gene>
    <name evidence="10" type="ordered locus">Sked_15010</name>
</gene>
<evidence type="ECO:0000256" key="8">
    <source>
        <dbReference type="SAM" id="Phobius"/>
    </source>
</evidence>
<feature type="transmembrane region" description="Helical" evidence="8">
    <location>
        <begin position="220"/>
        <end position="238"/>
    </location>
</feature>
<feature type="transmembrane region" description="Helical" evidence="8">
    <location>
        <begin position="516"/>
        <end position="533"/>
    </location>
</feature>
<dbReference type="GO" id="GO:0009267">
    <property type="term" value="P:cellular response to starvation"/>
    <property type="evidence" value="ECO:0007669"/>
    <property type="project" value="InterPro"/>
</dbReference>
<organism evidence="10 11">
    <name type="scientific">Sanguibacter keddieii (strain ATCC 51767 / DSM 10542 / NCFB 3025 / ST-74)</name>
    <dbReference type="NCBI Taxonomy" id="446469"/>
    <lineage>
        <taxon>Bacteria</taxon>
        <taxon>Bacillati</taxon>
        <taxon>Actinomycetota</taxon>
        <taxon>Actinomycetes</taxon>
        <taxon>Micrococcales</taxon>
        <taxon>Sanguibacteraceae</taxon>
        <taxon>Sanguibacter</taxon>
    </lineage>
</organism>
<feature type="transmembrane region" description="Helical" evidence="8">
    <location>
        <begin position="284"/>
        <end position="304"/>
    </location>
</feature>
<name>D1BFS6_SANKS</name>
<dbReference type="PANTHER" id="PTHR30252">
    <property type="entry name" value="INNER MEMBRANE PEPTIDE TRANSPORTER"/>
    <property type="match status" value="1"/>
</dbReference>
<feature type="transmembrane region" description="Helical" evidence="8">
    <location>
        <begin position="593"/>
        <end position="617"/>
    </location>
</feature>
<protein>
    <submittedName>
        <fullName evidence="10">Carbon starvation protein, predicted membrane protein</fullName>
    </submittedName>
</protein>
<comment type="similarity">
    <text evidence="2">Belongs to the peptide transporter carbon starvation (CstA) (TC 2.A.114) family.</text>
</comment>
<dbReference type="Proteomes" id="UP000000322">
    <property type="component" value="Chromosome"/>
</dbReference>
<dbReference type="InterPro" id="IPR003706">
    <property type="entry name" value="CstA_N"/>
</dbReference>
<accession>D1BFS6</accession>
<dbReference type="eggNOG" id="COG1966">
    <property type="taxonomic scope" value="Bacteria"/>
</dbReference>
<feature type="transmembrane region" description="Helical" evidence="8">
    <location>
        <begin position="190"/>
        <end position="214"/>
    </location>
</feature>
<feature type="domain" description="CstA N-terminal" evidence="9">
    <location>
        <begin position="63"/>
        <end position="642"/>
    </location>
</feature>
<feature type="transmembrane region" description="Helical" evidence="8">
    <location>
        <begin position="562"/>
        <end position="581"/>
    </location>
</feature>
<evidence type="ECO:0000256" key="5">
    <source>
        <dbReference type="ARBA" id="ARBA00022692"/>
    </source>
</evidence>
<evidence type="ECO:0000256" key="6">
    <source>
        <dbReference type="ARBA" id="ARBA00022989"/>
    </source>
</evidence>
<keyword evidence="11" id="KW-1185">Reference proteome</keyword>
<feature type="transmembrane region" description="Helical" evidence="8">
    <location>
        <begin position="391"/>
        <end position="414"/>
    </location>
</feature>
<evidence type="ECO:0000256" key="4">
    <source>
        <dbReference type="ARBA" id="ARBA00022475"/>
    </source>
</evidence>
<dbReference type="OrthoDB" id="9761224at2"/>